<protein>
    <submittedName>
        <fullName evidence="2">Uncharacterized protein</fullName>
    </submittedName>
</protein>
<comment type="caution">
    <text evidence="2">The sequence shown here is derived from an EMBL/GenBank/DDBJ whole genome shotgun (WGS) entry which is preliminary data.</text>
</comment>
<keyword evidence="1" id="KW-0472">Membrane</keyword>
<gene>
    <name evidence="2" type="ORF">EZS27_033919</name>
</gene>
<evidence type="ECO:0000256" key="1">
    <source>
        <dbReference type="SAM" id="Phobius"/>
    </source>
</evidence>
<keyword evidence="1" id="KW-1133">Transmembrane helix</keyword>
<sequence>MLTTSSAKAIATRTDASFDMYITSTPCIISFLIAAMYHRAGIIPDSHCSRVGMLSMGNRSPEKNMTGIIKAIPEMSMAATCVFTNVEINKPNDKETTINSGDITINQQRLPAIGTPKTKTAIRIRRSRVRIRWVGNQAYI</sequence>
<dbReference type="EMBL" id="SNRY01005169">
    <property type="protein sequence ID" value="KAA6315654.1"/>
    <property type="molecule type" value="Genomic_DNA"/>
</dbReference>
<organism evidence="2">
    <name type="scientific">termite gut metagenome</name>
    <dbReference type="NCBI Taxonomy" id="433724"/>
    <lineage>
        <taxon>unclassified sequences</taxon>
        <taxon>metagenomes</taxon>
        <taxon>organismal metagenomes</taxon>
    </lineage>
</organism>
<reference evidence="2" key="1">
    <citation type="submission" date="2019-03" db="EMBL/GenBank/DDBJ databases">
        <title>Single cell metagenomics reveals metabolic interactions within the superorganism composed of flagellate Streblomastix strix and complex community of Bacteroidetes bacteria on its surface.</title>
        <authorList>
            <person name="Treitli S.C."/>
            <person name="Kolisko M."/>
            <person name="Husnik F."/>
            <person name="Keeling P."/>
            <person name="Hampl V."/>
        </authorList>
    </citation>
    <scope>NUCLEOTIDE SEQUENCE</scope>
    <source>
        <strain evidence="2">STM</strain>
    </source>
</reference>
<name>A0A5J4Q444_9ZZZZ</name>
<proteinExistence type="predicted"/>
<evidence type="ECO:0000313" key="2">
    <source>
        <dbReference type="EMBL" id="KAA6315654.1"/>
    </source>
</evidence>
<dbReference type="AlphaFoldDB" id="A0A5J4Q444"/>
<accession>A0A5J4Q444</accession>
<feature type="transmembrane region" description="Helical" evidence="1">
    <location>
        <begin position="20"/>
        <end position="37"/>
    </location>
</feature>
<keyword evidence="1" id="KW-0812">Transmembrane</keyword>